<dbReference type="Pfam" id="PF01903">
    <property type="entry name" value="CbiX"/>
    <property type="match status" value="1"/>
</dbReference>
<dbReference type="CDD" id="cd03416">
    <property type="entry name" value="CbiX_SirB_N"/>
    <property type="match status" value="1"/>
</dbReference>
<dbReference type="Proteomes" id="UP000283587">
    <property type="component" value="Unassembled WGS sequence"/>
</dbReference>
<organism evidence="3 4">
    <name type="scientific">Paracoccus siganidrum</name>
    <dbReference type="NCBI Taxonomy" id="1276757"/>
    <lineage>
        <taxon>Bacteria</taxon>
        <taxon>Pseudomonadati</taxon>
        <taxon>Pseudomonadota</taxon>
        <taxon>Alphaproteobacteria</taxon>
        <taxon>Rhodobacterales</taxon>
        <taxon>Paracoccaceae</taxon>
        <taxon>Paracoccus</taxon>
    </lineage>
</organism>
<dbReference type="OrthoDB" id="7346027at2"/>
<evidence type="ECO:0000313" key="3">
    <source>
        <dbReference type="EMBL" id="RJL14187.1"/>
    </source>
</evidence>
<keyword evidence="2" id="KW-0456">Lyase</keyword>
<comment type="caution">
    <text evidence="3">The sequence shown here is derived from an EMBL/GenBank/DDBJ whole genome shotgun (WGS) entry which is preliminary data.</text>
</comment>
<dbReference type="GO" id="GO:0016829">
    <property type="term" value="F:lyase activity"/>
    <property type="evidence" value="ECO:0007669"/>
    <property type="project" value="UniProtKB-KW"/>
</dbReference>
<evidence type="ECO:0000256" key="1">
    <source>
        <dbReference type="ARBA" id="ARBA00022723"/>
    </source>
</evidence>
<evidence type="ECO:0000313" key="4">
    <source>
        <dbReference type="Proteomes" id="UP000283587"/>
    </source>
</evidence>
<reference evidence="4" key="1">
    <citation type="submission" date="2018-09" db="EMBL/GenBank/DDBJ databases">
        <title>Paracoccus onubensis nov. sp. a moderate halophilic bacterium isolated from Gruta de las Maravillas (Aracena, Spain).</title>
        <authorList>
            <person name="Jurado V."/>
            <person name="Gutierrez-Patricio S."/>
            <person name="Gonzalez-Pimentel J.L."/>
            <person name="Miller A.Z."/>
            <person name="Laiz L."/>
            <person name="Saiz-Jimenez C."/>
        </authorList>
    </citation>
    <scope>NUCLEOTIDE SEQUENCE [LARGE SCALE GENOMIC DNA]</scope>
    <source>
        <strain evidence="4">DSM 26381</strain>
    </source>
</reference>
<dbReference type="GO" id="GO:0046872">
    <property type="term" value="F:metal ion binding"/>
    <property type="evidence" value="ECO:0007669"/>
    <property type="project" value="UniProtKB-KW"/>
</dbReference>
<sequence>MRPPFRNAVIVSHGQPGDPGPQQQAIEDLARAVARHDPALPVMGATLAMPGALASVAGDDSLIYPMFMAEGWFTRSELPRRLAQAGAPGARILRPFGTDPALPGLITAKAHAAAAAQGWGAADTTLLLTAHGSGRSQASFAITTALADRIAPHFARIVTGFVEQEPFIAEAARGLTRAVSLPLFALRAEHVLDDLPAALDRAGFAGPRLDPIGLAPEVPGLIAAAIRGYILNLK</sequence>
<dbReference type="EMBL" id="QZEW01000042">
    <property type="protein sequence ID" value="RJL14187.1"/>
    <property type="molecule type" value="Genomic_DNA"/>
</dbReference>
<dbReference type="RefSeq" id="WP_119898278.1">
    <property type="nucleotide sequence ID" value="NZ_QNRC01000013.1"/>
</dbReference>
<gene>
    <name evidence="3" type="ORF">D3P05_11360</name>
</gene>
<proteinExistence type="predicted"/>
<dbReference type="SUPFAM" id="SSF53800">
    <property type="entry name" value="Chelatase"/>
    <property type="match status" value="2"/>
</dbReference>
<accession>A0A419A663</accession>
<dbReference type="InterPro" id="IPR002762">
    <property type="entry name" value="CbiX-like"/>
</dbReference>
<name>A0A419A663_9RHOB</name>
<keyword evidence="4" id="KW-1185">Reference proteome</keyword>
<dbReference type="AlphaFoldDB" id="A0A419A663"/>
<evidence type="ECO:0000256" key="2">
    <source>
        <dbReference type="ARBA" id="ARBA00023239"/>
    </source>
</evidence>
<protein>
    <submittedName>
        <fullName evidence="3">Cobalamin biosynthesis protein CbiX</fullName>
    </submittedName>
</protein>
<keyword evidence="1" id="KW-0479">Metal-binding</keyword>
<dbReference type="Gene3D" id="3.40.50.1400">
    <property type="match status" value="2"/>
</dbReference>